<gene>
    <name evidence="12" type="ORF">MSNKSG1_08563</name>
</gene>
<sequence length="263" mass="28299">MSDAVPKSFFRPGKLVLLILLGAFVYTAALVVFVPAGWVWQKASPHVRLPDQVQVRQVSGKLWDGAAGVVLAGYPVRIDWQLGWPSSGQWDLPVNFHLDTSQSSLRGSVNLGWSGQVDVEASGRIGVAEFRDLIRRSGGAMIEGDVVIDRLRATWADNRVTEADGHARWAGGRVTWPMGNQTGSADFPPMDADLSTTDGGVALTVAQQGGAGPAADASLLWNGMMEIRVYKRMVDLAGQPWSESARPGDVVFRVRQPLVPGGL</sequence>
<dbReference type="Pfam" id="PF01203">
    <property type="entry name" value="T2SSN"/>
    <property type="match status" value="1"/>
</dbReference>
<evidence type="ECO:0000256" key="2">
    <source>
        <dbReference type="ARBA" id="ARBA00007208"/>
    </source>
</evidence>
<keyword evidence="6" id="KW-0997">Cell inner membrane</keyword>
<organism evidence="12 13">
    <name type="scientific">Marinobacter santoriniensis NKSG1</name>
    <dbReference type="NCBI Taxonomy" id="1288826"/>
    <lineage>
        <taxon>Bacteria</taxon>
        <taxon>Pseudomonadati</taxon>
        <taxon>Pseudomonadota</taxon>
        <taxon>Gammaproteobacteria</taxon>
        <taxon>Pseudomonadales</taxon>
        <taxon>Marinobacteraceae</taxon>
        <taxon>Marinobacter</taxon>
    </lineage>
</organism>
<dbReference type="InterPro" id="IPR022792">
    <property type="entry name" value="T2SS_protein-GspN"/>
</dbReference>
<keyword evidence="13" id="KW-1185">Reference proteome</keyword>
<evidence type="ECO:0000313" key="13">
    <source>
        <dbReference type="Proteomes" id="UP000011960"/>
    </source>
</evidence>
<comment type="subcellular location">
    <subcellularLocation>
        <location evidence="1">Cell inner membrane</location>
    </subcellularLocation>
</comment>
<evidence type="ECO:0000256" key="10">
    <source>
        <dbReference type="ARBA" id="ARBA00030772"/>
    </source>
</evidence>
<evidence type="ECO:0000256" key="9">
    <source>
        <dbReference type="ARBA" id="ARBA00023136"/>
    </source>
</evidence>
<evidence type="ECO:0000256" key="7">
    <source>
        <dbReference type="ARBA" id="ARBA00022692"/>
    </source>
</evidence>
<evidence type="ECO:0000256" key="8">
    <source>
        <dbReference type="ARBA" id="ARBA00022927"/>
    </source>
</evidence>
<dbReference type="OrthoDB" id="6359046at2"/>
<name>M7CUS0_9GAMM</name>
<keyword evidence="11" id="KW-1133">Transmembrane helix</keyword>
<accession>M7CUS0</accession>
<keyword evidence="7 11" id="KW-0812">Transmembrane</keyword>
<reference evidence="12 13" key="1">
    <citation type="journal article" date="2013" name="Genome Announc.">
        <title>Genome Sequence of Hydrothermal Arsenic-Respiring Bacterium Marinobacter santoriniensis NKSG1T.</title>
        <authorList>
            <person name="Handley K.M."/>
            <person name="Upton M."/>
            <person name="Beatson S.A."/>
            <person name="Hery M."/>
            <person name="Lloyd J.R."/>
        </authorList>
    </citation>
    <scope>NUCLEOTIDE SEQUENCE [LARGE SCALE GENOMIC DNA]</scope>
    <source>
        <strain evidence="12 13">NKSG1</strain>
    </source>
</reference>
<keyword evidence="9 11" id="KW-0472">Membrane</keyword>
<keyword evidence="8" id="KW-0653">Protein transport</keyword>
<dbReference type="PATRIC" id="fig|1288826.3.peg.1679"/>
<dbReference type="STRING" id="1288826.MSNKSG1_08563"/>
<dbReference type="GO" id="GO:0005886">
    <property type="term" value="C:plasma membrane"/>
    <property type="evidence" value="ECO:0007669"/>
    <property type="project" value="UniProtKB-SubCell"/>
</dbReference>
<evidence type="ECO:0000256" key="6">
    <source>
        <dbReference type="ARBA" id="ARBA00022519"/>
    </source>
</evidence>
<evidence type="ECO:0000256" key="4">
    <source>
        <dbReference type="ARBA" id="ARBA00022448"/>
    </source>
</evidence>
<dbReference type="eggNOG" id="ENOG502ZC38">
    <property type="taxonomic scope" value="Bacteria"/>
</dbReference>
<comment type="similarity">
    <text evidence="2">Belongs to the GSP N family.</text>
</comment>
<keyword evidence="4" id="KW-0813">Transport</keyword>
<evidence type="ECO:0000256" key="1">
    <source>
        <dbReference type="ARBA" id="ARBA00004533"/>
    </source>
</evidence>
<dbReference type="GO" id="GO:0015628">
    <property type="term" value="P:protein secretion by the type II secretion system"/>
    <property type="evidence" value="ECO:0007669"/>
    <property type="project" value="InterPro"/>
</dbReference>
<protein>
    <recommendedName>
        <fullName evidence="3">Type II secretion system protein N</fullName>
    </recommendedName>
    <alternativeName>
        <fullName evidence="10">General secretion pathway protein N</fullName>
    </alternativeName>
</protein>
<proteinExistence type="inferred from homology"/>
<dbReference type="AlphaFoldDB" id="M7CUS0"/>
<dbReference type="GO" id="GO:0015627">
    <property type="term" value="C:type II protein secretion system complex"/>
    <property type="evidence" value="ECO:0007669"/>
    <property type="project" value="InterPro"/>
</dbReference>
<keyword evidence="5" id="KW-1003">Cell membrane</keyword>
<evidence type="ECO:0000313" key="12">
    <source>
        <dbReference type="EMBL" id="EMP55910.1"/>
    </source>
</evidence>
<dbReference type="EMBL" id="APAT01000015">
    <property type="protein sequence ID" value="EMP55910.1"/>
    <property type="molecule type" value="Genomic_DNA"/>
</dbReference>
<comment type="caution">
    <text evidence="12">The sequence shown here is derived from an EMBL/GenBank/DDBJ whole genome shotgun (WGS) entry which is preliminary data.</text>
</comment>
<dbReference type="Proteomes" id="UP000011960">
    <property type="component" value="Unassembled WGS sequence"/>
</dbReference>
<evidence type="ECO:0000256" key="5">
    <source>
        <dbReference type="ARBA" id="ARBA00022475"/>
    </source>
</evidence>
<dbReference type="RefSeq" id="WP_008938855.1">
    <property type="nucleotide sequence ID" value="NZ_APAT01000015.1"/>
</dbReference>
<evidence type="ECO:0000256" key="3">
    <source>
        <dbReference type="ARBA" id="ARBA00021563"/>
    </source>
</evidence>
<evidence type="ECO:0000256" key="11">
    <source>
        <dbReference type="SAM" id="Phobius"/>
    </source>
</evidence>
<feature type="transmembrane region" description="Helical" evidence="11">
    <location>
        <begin position="15"/>
        <end position="40"/>
    </location>
</feature>